<evidence type="ECO:0000256" key="7">
    <source>
        <dbReference type="SAM" id="MobiDB-lite"/>
    </source>
</evidence>
<feature type="compositionally biased region" description="Basic and acidic residues" evidence="7">
    <location>
        <begin position="221"/>
        <end position="236"/>
    </location>
</feature>
<gene>
    <name evidence="8" type="ORF">FSP39_025477</name>
</gene>
<evidence type="ECO:0000256" key="6">
    <source>
        <dbReference type="SAM" id="Coils"/>
    </source>
</evidence>
<organism evidence="8 9">
    <name type="scientific">Pinctada imbricata</name>
    <name type="common">Atlantic pearl-oyster</name>
    <name type="synonym">Pinctada martensii</name>
    <dbReference type="NCBI Taxonomy" id="66713"/>
    <lineage>
        <taxon>Eukaryota</taxon>
        <taxon>Metazoa</taxon>
        <taxon>Spiralia</taxon>
        <taxon>Lophotrochozoa</taxon>
        <taxon>Mollusca</taxon>
        <taxon>Bivalvia</taxon>
        <taxon>Autobranchia</taxon>
        <taxon>Pteriomorphia</taxon>
        <taxon>Pterioida</taxon>
        <taxon>Pterioidea</taxon>
        <taxon>Pteriidae</taxon>
        <taxon>Pinctada</taxon>
    </lineage>
</organism>
<keyword evidence="5" id="KW-0206">Cytoskeleton</keyword>
<dbReference type="AlphaFoldDB" id="A0AA89BZZ1"/>
<protein>
    <recommendedName>
        <fullName evidence="10">Outer dense fiber protein 2</fullName>
    </recommendedName>
</protein>
<feature type="coiled-coil region" evidence="6">
    <location>
        <begin position="464"/>
        <end position="604"/>
    </location>
</feature>
<keyword evidence="3" id="KW-0963">Cytoplasm</keyword>
<feature type="region of interest" description="Disordered" evidence="7">
    <location>
        <begin position="213"/>
        <end position="236"/>
    </location>
</feature>
<evidence type="ECO:0000256" key="5">
    <source>
        <dbReference type="ARBA" id="ARBA00023212"/>
    </source>
</evidence>
<keyword evidence="4 6" id="KW-0175">Coiled coil</keyword>
<dbReference type="InterPro" id="IPR026099">
    <property type="entry name" value="Odf2-rel"/>
</dbReference>
<sequence>MGPRYDKMSKEKSQMLAENSALKTRLEELETLMDRVENSSKVHQENVALQLHDKQSEISGLHSENERLKLKTTTQKLLEMKVREDALAKTLTQRADEFENTNQFVKEIQKEIDSVIEITNSELDEKQEQIICLSTKLTDTQSKLDTSMSCLKSLQREVEGMKSSKDEDIAEKERQVKVLVSQLSEKQKELDQSLDNNSLQRMSCSCVSAEKSGTHSSAESIQKEKSNHNPNNHDNDDLVMKLKEKECEIASLKMSNDQLKVILEEAHKGIRSFQSISSPQKDADDSFSNREISVLKTEIEILKASIHTVETKLHTADEELVQLRGNLKQYENLVEEYKAQGKRVPTVTKANLETPILDSQSQMNRSRREADDTVVQLEVAKKHNERLQHEGEFELEKARICLVLIFIRLNSVLCLEPVKVRLHQRLQELEPLPDMLKSTELRLFESQERMLAYEKKNVENTKLIAELTAKVEHVTEQLDQMRNKYHESQDDNKMLQTKLDGLDRKCRDFEDQNRDIMNNLAKREEALHQTGLRLEEKSRENAGLTRQLENALSDIRRQAEQTRDKASQKERTYQTRISDLESQMSQLRAEMARVKREKEENERKFNSRLYDLKDRLEQSHSTNRSMQNYVQFLKNSYANVFGDSSVSFPSTPMGPGIP</sequence>
<name>A0AA89BZZ1_PINIB</name>
<accession>A0AA89BZZ1</accession>
<dbReference type="EMBL" id="VSWD01000011">
    <property type="protein sequence ID" value="KAK3088919.1"/>
    <property type="molecule type" value="Genomic_DNA"/>
</dbReference>
<evidence type="ECO:0000256" key="4">
    <source>
        <dbReference type="ARBA" id="ARBA00023054"/>
    </source>
</evidence>
<evidence type="ECO:0000256" key="3">
    <source>
        <dbReference type="ARBA" id="ARBA00022490"/>
    </source>
</evidence>
<evidence type="ECO:0000256" key="1">
    <source>
        <dbReference type="ARBA" id="ARBA00004300"/>
    </source>
</evidence>
<feature type="coiled-coil region" evidence="6">
    <location>
        <begin position="12"/>
        <end position="46"/>
    </location>
</feature>
<proteinExistence type="inferred from homology"/>
<evidence type="ECO:0000313" key="8">
    <source>
        <dbReference type="EMBL" id="KAK3088919.1"/>
    </source>
</evidence>
<feature type="coiled-coil region" evidence="6">
    <location>
        <begin position="151"/>
        <end position="189"/>
    </location>
</feature>
<comment type="similarity">
    <text evidence="2">Belongs to the ODF2 family.</text>
</comment>
<reference evidence="8" key="1">
    <citation type="submission" date="2019-08" db="EMBL/GenBank/DDBJ databases">
        <title>The improved chromosome-level genome for the pearl oyster Pinctada fucata martensii using PacBio sequencing and Hi-C.</title>
        <authorList>
            <person name="Zheng Z."/>
        </authorList>
    </citation>
    <scope>NUCLEOTIDE SEQUENCE</scope>
    <source>
        <strain evidence="8">ZZ-2019</strain>
        <tissue evidence="8">Adductor muscle</tissue>
    </source>
</reference>
<comment type="subcellular location">
    <subcellularLocation>
        <location evidence="1">Cytoplasm</location>
        <location evidence="1">Cytoskeleton</location>
        <location evidence="1">Microtubule organizing center</location>
        <location evidence="1">Centrosome</location>
    </subcellularLocation>
</comment>
<dbReference type="PANTHER" id="PTHR23162">
    <property type="entry name" value="OUTER DENSE FIBER OF SPERM TAILS 2"/>
    <property type="match status" value="1"/>
</dbReference>
<dbReference type="PANTHER" id="PTHR23162:SF10">
    <property type="entry name" value="FI13205P"/>
    <property type="match status" value="1"/>
</dbReference>
<dbReference type="Proteomes" id="UP001186944">
    <property type="component" value="Unassembled WGS sequence"/>
</dbReference>
<dbReference type="GO" id="GO:0005813">
    <property type="term" value="C:centrosome"/>
    <property type="evidence" value="ECO:0007669"/>
    <property type="project" value="UniProtKB-SubCell"/>
</dbReference>
<dbReference type="GO" id="GO:1902017">
    <property type="term" value="P:regulation of cilium assembly"/>
    <property type="evidence" value="ECO:0007669"/>
    <property type="project" value="TreeGrafter"/>
</dbReference>
<keyword evidence="9" id="KW-1185">Reference proteome</keyword>
<comment type="caution">
    <text evidence="8">The sequence shown here is derived from an EMBL/GenBank/DDBJ whole genome shotgun (WGS) entry which is preliminary data.</text>
</comment>
<feature type="coiled-coil region" evidence="6">
    <location>
        <begin position="313"/>
        <end position="340"/>
    </location>
</feature>
<evidence type="ECO:0000313" key="9">
    <source>
        <dbReference type="Proteomes" id="UP001186944"/>
    </source>
</evidence>
<evidence type="ECO:0000256" key="2">
    <source>
        <dbReference type="ARBA" id="ARBA00009316"/>
    </source>
</evidence>
<evidence type="ECO:0008006" key="10">
    <source>
        <dbReference type="Google" id="ProtNLM"/>
    </source>
</evidence>